<dbReference type="PANTHER" id="PTHR23291">
    <property type="entry name" value="BAX INHIBITOR-RELATED"/>
    <property type="match status" value="1"/>
</dbReference>
<dbReference type="AlphaFoldDB" id="A0A2Z3HL09"/>
<evidence type="ECO:0008006" key="9">
    <source>
        <dbReference type="Google" id="ProtNLM"/>
    </source>
</evidence>
<keyword evidence="5 6" id="KW-0472">Membrane</keyword>
<evidence type="ECO:0000256" key="6">
    <source>
        <dbReference type="RuleBase" id="RU004379"/>
    </source>
</evidence>
<feature type="transmembrane region" description="Helical" evidence="6">
    <location>
        <begin position="104"/>
        <end position="124"/>
    </location>
</feature>
<protein>
    <recommendedName>
        <fullName evidence="9">BAX inhibitor (BI)-1/YccA family protein</fullName>
    </recommendedName>
</protein>
<accession>A0A2Z3HL09</accession>
<dbReference type="OrthoDB" id="9793828at2"/>
<sequence length="250" mass="26860">MNDFNNRSAHPVLVDRADMAVDTGLRSFMLGVYNKVALGLVVSGAMAWLTGMFPPVRDLMFMVSADGRMAGMTPLGWIVSFAPLAIILFSSFAKGGQTPRGAGIAYWSIVVLMGASLGVLTLVYTGQALAQTFLITAAAFACLSLFGYATKRDLSGMGSFLIIGLVGLVLASLVNIFLKLPMMSFVISILGVFIFAGLIAWDTQRLKLMYYDLGGDEASTAVATNYGALSLYLNFINLFQFLLSLLGDRR</sequence>
<dbReference type="CDD" id="cd10432">
    <property type="entry name" value="BI-1-like_bacterial"/>
    <property type="match status" value="1"/>
</dbReference>
<evidence type="ECO:0000256" key="2">
    <source>
        <dbReference type="ARBA" id="ARBA00010350"/>
    </source>
</evidence>
<dbReference type="RefSeq" id="WP_110448936.1">
    <property type="nucleotide sequence ID" value="NZ_CP029479.1"/>
</dbReference>
<keyword evidence="8" id="KW-1185">Reference proteome</keyword>
<feature type="transmembrane region" description="Helical" evidence="6">
    <location>
        <begin position="74"/>
        <end position="92"/>
    </location>
</feature>
<keyword evidence="3 6" id="KW-0812">Transmembrane</keyword>
<evidence type="ECO:0000313" key="7">
    <source>
        <dbReference type="EMBL" id="AWM76367.1"/>
    </source>
</evidence>
<evidence type="ECO:0000313" key="8">
    <source>
        <dbReference type="Proteomes" id="UP000247763"/>
    </source>
</evidence>
<dbReference type="Pfam" id="PF01027">
    <property type="entry name" value="Bax1-I"/>
    <property type="match status" value="1"/>
</dbReference>
<dbReference type="GO" id="GO:0016020">
    <property type="term" value="C:membrane"/>
    <property type="evidence" value="ECO:0007669"/>
    <property type="project" value="UniProtKB-SubCell"/>
</dbReference>
<comment type="similarity">
    <text evidence="2 6">Belongs to the BI1 family.</text>
</comment>
<dbReference type="KEGG" id="phb:HYN04_00475"/>
<organism evidence="7 8">
    <name type="scientific">Phenylobacterium parvum</name>
    <dbReference type="NCBI Taxonomy" id="2201350"/>
    <lineage>
        <taxon>Bacteria</taxon>
        <taxon>Pseudomonadati</taxon>
        <taxon>Pseudomonadota</taxon>
        <taxon>Alphaproteobacteria</taxon>
        <taxon>Caulobacterales</taxon>
        <taxon>Caulobacteraceae</taxon>
        <taxon>Phenylobacterium</taxon>
    </lineage>
</organism>
<dbReference type="InterPro" id="IPR006214">
    <property type="entry name" value="Bax_inhibitor_1-related"/>
</dbReference>
<dbReference type="Proteomes" id="UP000247763">
    <property type="component" value="Chromosome"/>
</dbReference>
<feature type="transmembrane region" description="Helical" evidence="6">
    <location>
        <begin position="184"/>
        <end position="201"/>
    </location>
</feature>
<feature type="transmembrane region" description="Helical" evidence="6">
    <location>
        <begin position="36"/>
        <end position="54"/>
    </location>
</feature>
<dbReference type="PANTHER" id="PTHR23291:SF50">
    <property type="entry name" value="PROTEIN LIFEGUARD 4"/>
    <property type="match status" value="1"/>
</dbReference>
<name>A0A2Z3HL09_9CAUL</name>
<evidence type="ECO:0000256" key="4">
    <source>
        <dbReference type="ARBA" id="ARBA00022989"/>
    </source>
</evidence>
<feature type="transmembrane region" description="Helical" evidence="6">
    <location>
        <begin position="160"/>
        <end position="178"/>
    </location>
</feature>
<reference evidence="8" key="1">
    <citation type="submission" date="2018-05" db="EMBL/GenBank/DDBJ databases">
        <title>Genome sequencing of Phenylobacterium sp. HYN0004.</title>
        <authorList>
            <person name="Yi H."/>
            <person name="Baek C."/>
        </authorList>
    </citation>
    <scope>NUCLEOTIDE SEQUENCE [LARGE SCALE GENOMIC DNA]</scope>
    <source>
        <strain evidence="8">HYN0004</strain>
    </source>
</reference>
<dbReference type="EMBL" id="CP029479">
    <property type="protein sequence ID" value="AWM76367.1"/>
    <property type="molecule type" value="Genomic_DNA"/>
</dbReference>
<keyword evidence="4 6" id="KW-1133">Transmembrane helix</keyword>
<evidence type="ECO:0000256" key="1">
    <source>
        <dbReference type="ARBA" id="ARBA00004141"/>
    </source>
</evidence>
<evidence type="ECO:0000256" key="3">
    <source>
        <dbReference type="ARBA" id="ARBA00022692"/>
    </source>
</evidence>
<evidence type="ECO:0000256" key="5">
    <source>
        <dbReference type="ARBA" id="ARBA00023136"/>
    </source>
</evidence>
<gene>
    <name evidence="7" type="ORF">HYN04_00475</name>
</gene>
<proteinExistence type="inferred from homology"/>
<comment type="subcellular location">
    <subcellularLocation>
        <location evidence="1">Membrane</location>
        <topology evidence="1">Multi-pass membrane protein</topology>
    </subcellularLocation>
</comment>
<feature type="transmembrane region" description="Helical" evidence="6">
    <location>
        <begin position="130"/>
        <end position="148"/>
    </location>
</feature>